<sequence>MAAINISSFKTLSNARNKLKQSGLIDFKTKNGSAETEYSLSTLVKNTKVKDEVSDEVWDEVMTRLGMSKDKLNKTSSSFKKEAKGESDDLEFPEEEIEIEKPVINPDEEKEKSCAKNEKEIIEYFHEQCSTLPRVQLVNDTRKKAIKARIKDVGVERVMQVIRLTGESSFLNGENDRGWSADFDWIMKPTNFTKILEGNYRNRTNGHNQTTSSGSGNKGPVQANQVQRRNNQFTIDDFTVPS</sequence>
<protein>
    <submittedName>
        <fullName evidence="2">Uncharacterized protein</fullName>
    </submittedName>
</protein>
<accession>A0A7T7UWG2</accession>
<dbReference type="Proteomes" id="UP000595426">
    <property type="component" value="Chromosome"/>
</dbReference>
<feature type="region of interest" description="Disordered" evidence="1">
    <location>
        <begin position="199"/>
        <end position="242"/>
    </location>
</feature>
<organism evidence="2 3">
    <name type="scientific">Elizabethkingia bruuniana</name>
    <dbReference type="NCBI Taxonomy" id="1756149"/>
    <lineage>
        <taxon>Bacteria</taxon>
        <taxon>Pseudomonadati</taxon>
        <taxon>Bacteroidota</taxon>
        <taxon>Flavobacteriia</taxon>
        <taxon>Flavobacteriales</taxon>
        <taxon>Weeksellaceae</taxon>
        <taxon>Elizabethkingia</taxon>
    </lineage>
</organism>
<reference evidence="2 3" key="1">
    <citation type="submission" date="2020-12" db="EMBL/GenBank/DDBJ databases">
        <title>FDA dAtabase for Regulatory Grade micrObial Sequences (FDA-ARGOS): Supporting development and validation of Infectious Disease Dx tests.</title>
        <authorList>
            <person name="Kerrigan L."/>
            <person name="Long C."/>
            <person name="Tallon L."/>
            <person name="Sadzewicz L."/>
            <person name="Zhao X."/>
            <person name="Boylan J."/>
            <person name="Ott S."/>
            <person name="Bowen H."/>
            <person name="Vavikolanu K."/>
            <person name="Mehta A."/>
            <person name="Aluvathingal J."/>
            <person name="Nadendla S."/>
            <person name="Yan Y."/>
            <person name="Sichtig H."/>
        </authorList>
    </citation>
    <scope>NUCLEOTIDE SEQUENCE [LARGE SCALE GENOMIC DNA]</scope>
    <source>
        <strain evidence="2 3">FDAARGOS_1031</strain>
    </source>
</reference>
<dbReference type="AlphaFoldDB" id="A0A7T7UWG2"/>
<dbReference type="RefSeq" id="WP_185949168.1">
    <property type="nucleotide sequence ID" value="NZ_CP067018.1"/>
</dbReference>
<evidence type="ECO:0000256" key="1">
    <source>
        <dbReference type="SAM" id="MobiDB-lite"/>
    </source>
</evidence>
<proteinExistence type="predicted"/>
<gene>
    <name evidence="2" type="ORF">I6H88_13710</name>
</gene>
<evidence type="ECO:0000313" key="3">
    <source>
        <dbReference type="Proteomes" id="UP000595426"/>
    </source>
</evidence>
<evidence type="ECO:0000313" key="2">
    <source>
        <dbReference type="EMBL" id="QQN57500.1"/>
    </source>
</evidence>
<keyword evidence="3" id="KW-1185">Reference proteome</keyword>
<name>A0A7T7UWG2_9FLAO</name>
<feature type="compositionally biased region" description="Low complexity" evidence="1">
    <location>
        <begin position="221"/>
        <end position="232"/>
    </location>
</feature>
<feature type="compositionally biased region" description="Polar residues" evidence="1">
    <location>
        <begin position="201"/>
        <end position="215"/>
    </location>
</feature>
<dbReference type="EMBL" id="CP067018">
    <property type="protein sequence ID" value="QQN57500.1"/>
    <property type="molecule type" value="Genomic_DNA"/>
</dbReference>